<dbReference type="KEGG" id="mcit:NCTC10181_00039"/>
<keyword evidence="8" id="KW-0175">Coiled coil</keyword>
<keyword evidence="6" id="KW-0680">Restriction system</keyword>
<reference evidence="11 12" key="1">
    <citation type="submission" date="2019-01" db="EMBL/GenBank/DDBJ databases">
        <authorList>
            <consortium name="Pathogen Informatics"/>
        </authorList>
    </citation>
    <scope>NUCLEOTIDE SEQUENCE [LARGE SCALE GENOMIC DNA]</scope>
    <source>
        <strain evidence="11 12">NCTC10181</strain>
    </source>
</reference>
<comment type="similarity">
    <text evidence="1">Belongs to the N(4)/N(6)-methyltransferase family.</text>
</comment>
<evidence type="ECO:0000256" key="3">
    <source>
        <dbReference type="ARBA" id="ARBA00022603"/>
    </source>
</evidence>
<dbReference type="PANTHER" id="PTHR42933:SF1">
    <property type="entry name" value="SITE-SPECIFIC DNA-METHYLTRANSFERASE (ADENINE-SPECIFIC)"/>
    <property type="match status" value="1"/>
</dbReference>
<gene>
    <name evidence="11" type="ORF">NCTC10181_00039</name>
</gene>
<dbReference type="InterPro" id="IPR029063">
    <property type="entry name" value="SAM-dependent_MTases_sf"/>
</dbReference>
<evidence type="ECO:0000256" key="8">
    <source>
        <dbReference type="SAM" id="Coils"/>
    </source>
</evidence>
<dbReference type="AlphaFoldDB" id="A0A449B0S2"/>
<dbReference type="InterPro" id="IPR003356">
    <property type="entry name" value="DNA_methylase_A-5"/>
</dbReference>
<dbReference type="GO" id="GO:0003677">
    <property type="term" value="F:DNA binding"/>
    <property type="evidence" value="ECO:0007669"/>
    <property type="project" value="InterPro"/>
</dbReference>
<evidence type="ECO:0000313" key="12">
    <source>
        <dbReference type="Proteomes" id="UP000290985"/>
    </source>
</evidence>
<dbReference type="InterPro" id="IPR051537">
    <property type="entry name" value="DNA_Adenine_Mtase"/>
</dbReference>
<evidence type="ECO:0000259" key="10">
    <source>
        <dbReference type="Pfam" id="PF12161"/>
    </source>
</evidence>
<dbReference type="Proteomes" id="UP000290985">
    <property type="component" value="Chromosome"/>
</dbReference>
<dbReference type="Pfam" id="PF12161">
    <property type="entry name" value="HsdM_N"/>
    <property type="match status" value="1"/>
</dbReference>
<keyword evidence="3 11" id="KW-0489">Methyltransferase</keyword>
<dbReference type="Gene3D" id="3.40.50.150">
    <property type="entry name" value="Vaccinia Virus protein VP39"/>
    <property type="match status" value="1"/>
</dbReference>
<dbReference type="RefSeq" id="WP_129725060.1">
    <property type="nucleotide sequence ID" value="NZ_LR215036.1"/>
</dbReference>
<feature type="domain" description="DNA methylase adenine-specific" evidence="9">
    <location>
        <begin position="179"/>
        <end position="489"/>
    </location>
</feature>
<evidence type="ECO:0000256" key="4">
    <source>
        <dbReference type="ARBA" id="ARBA00022679"/>
    </source>
</evidence>
<accession>A0A449B0S2</accession>
<dbReference type="EMBL" id="LR215036">
    <property type="protein sequence ID" value="VEU74209.1"/>
    <property type="molecule type" value="Genomic_DNA"/>
</dbReference>
<dbReference type="PANTHER" id="PTHR42933">
    <property type="entry name" value="SLR6095 PROTEIN"/>
    <property type="match status" value="1"/>
</dbReference>
<evidence type="ECO:0000256" key="1">
    <source>
        <dbReference type="ARBA" id="ARBA00006594"/>
    </source>
</evidence>
<evidence type="ECO:0000256" key="6">
    <source>
        <dbReference type="ARBA" id="ARBA00022747"/>
    </source>
</evidence>
<evidence type="ECO:0000256" key="7">
    <source>
        <dbReference type="ARBA" id="ARBA00047942"/>
    </source>
</evidence>
<proteinExistence type="inferred from homology"/>
<feature type="coiled-coil region" evidence="8">
    <location>
        <begin position="486"/>
        <end position="527"/>
    </location>
</feature>
<dbReference type="NCBIfam" id="TIGR00497">
    <property type="entry name" value="hsdM"/>
    <property type="match status" value="1"/>
</dbReference>
<dbReference type="InterPro" id="IPR022749">
    <property type="entry name" value="D12N6_MeTrfase_N"/>
</dbReference>
<dbReference type="SUPFAM" id="SSF53335">
    <property type="entry name" value="S-adenosyl-L-methionine-dependent methyltransferases"/>
    <property type="match status" value="1"/>
</dbReference>
<evidence type="ECO:0000313" key="11">
    <source>
        <dbReference type="EMBL" id="VEU74209.1"/>
    </source>
</evidence>
<dbReference type="Pfam" id="PF02384">
    <property type="entry name" value="N6_Mtase"/>
    <property type="match status" value="1"/>
</dbReference>
<dbReference type="REBASE" id="298644">
    <property type="entry name" value="M.Mci10181ORF39P"/>
</dbReference>
<name>A0A449B0S2_9BACT</name>
<keyword evidence="4 11" id="KW-0808">Transferase</keyword>
<protein>
    <recommendedName>
        <fullName evidence="2">site-specific DNA-methyltransferase (adenine-specific)</fullName>
        <ecNumber evidence="2">2.1.1.72</ecNumber>
    </recommendedName>
</protein>
<comment type="catalytic activity">
    <reaction evidence="7">
        <text>a 2'-deoxyadenosine in DNA + S-adenosyl-L-methionine = an N(6)-methyl-2'-deoxyadenosine in DNA + S-adenosyl-L-homocysteine + H(+)</text>
        <dbReference type="Rhea" id="RHEA:15197"/>
        <dbReference type="Rhea" id="RHEA-COMP:12418"/>
        <dbReference type="Rhea" id="RHEA-COMP:12419"/>
        <dbReference type="ChEBI" id="CHEBI:15378"/>
        <dbReference type="ChEBI" id="CHEBI:57856"/>
        <dbReference type="ChEBI" id="CHEBI:59789"/>
        <dbReference type="ChEBI" id="CHEBI:90615"/>
        <dbReference type="ChEBI" id="CHEBI:90616"/>
        <dbReference type="EC" id="2.1.1.72"/>
    </reaction>
</comment>
<feature type="domain" description="N6 adenine-specific DNA methyltransferase N-terminal" evidence="10">
    <location>
        <begin position="12"/>
        <end position="166"/>
    </location>
</feature>
<dbReference type="InterPro" id="IPR002052">
    <property type="entry name" value="DNA_methylase_N6_adenine_CS"/>
</dbReference>
<dbReference type="PROSITE" id="PS00092">
    <property type="entry name" value="N6_MTASE"/>
    <property type="match status" value="1"/>
</dbReference>
<dbReference type="InterPro" id="IPR004546">
    <property type="entry name" value="Restrct_endonuc_T1M"/>
</dbReference>
<dbReference type="EC" id="2.1.1.72" evidence="2"/>
<dbReference type="PRINTS" id="PR00507">
    <property type="entry name" value="N12N6MTFRASE"/>
</dbReference>
<sequence length="528" mass="59826">MDSKRDLERSELHNAIWKIAEDLRGSVDGWDFKMYVLGFLFYRYISENLVNFVNTDAAKNKLKGFDYANLDDELCGKDQKEDIVSAIGYFIKPSELFENVRKKANENDIELNTNLDRIFKSIEKSAYGNKSQGDFEGLFNDLDFNSNKLGKEVKDKNKNIINILENIAKIDLGNSRESSVDIFGDAYEFLLTMYASSSGKSGGEFFTPPEVSTLLAKIAINNKTKVNKVYDPTCGSGSLLLKAIKILGENKNNITGGFYGQEINLTTFNLCRMNMFLHGVDYDKFNIKHGNTLTQPLHKNDGPFDVIVSNPPYSLNWKKVINPTLIQDDRYKDAGVLAPKSKADLAFVMHSLYHLSDDGVAAIVCFPGIFYRGGAEAKIRQYLIDQNYIDALIQMPDNLFYGTSIATTILVLKKNKKDNSVLFIDASNIVQKAKKGNKLSQANIDEISKLYFDRNDVENLAKLVAKEQIVENRYNLSVSQYVQKQSDEEEVNIEALNAQIKEITVKQEHLRKEIDKITEELDKVFNKK</sequence>
<keyword evidence="5" id="KW-0949">S-adenosyl-L-methionine</keyword>
<dbReference type="OrthoDB" id="9814572at2"/>
<evidence type="ECO:0000256" key="5">
    <source>
        <dbReference type="ARBA" id="ARBA00022691"/>
    </source>
</evidence>
<dbReference type="Gene3D" id="1.20.1260.30">
    <property type="match status" value="1"/>
</dbReference>
<keyword evidence="12" id="KW-1185">Reference proteome</keyword>
<dbReference type="GO" id="GO:0009007">
    <property type="term" value="F:site-specific DNA-methyltransferase (adenine-specific) activity"/>
    <property type="evidence" value="ECO:0007669"/>
    <property type="project" value="UniProtKB-EC"/>
</dbReference>
<dbReference type="GO" id="GO:0008170">
    <property type="term" value="F:N-methyltransferase activity"/>
    <property type="evidence" value="ECO:0007669"/>
    <property type="project" value="InterPro"/>
</dbReference>
<organism evidence="11 12">
    <name type="scientific">Mycoplasmopsis citelli</name>
    <dbReference type="NCBI Taxonomy" id="171281"/>
    <lineage>
        <taxon>Bacteria</taxon>
        <taxon>Bacillati</taxon>
        <taxon>Mycoplasmatota</taxon>
        <taxon>Mycoplasmoidales</taxon>
        <taxon>Metamycoplasmataceae</taxon>
        <taxon>Mycoplasmopsis</taxon>
    </lineage>
</organism>
<evidence type="ECO:0000259" key="9">
    <source>
        <dbReference type="Pfam" id="PF02384"/>
    </source>
</evidence>
<dbReference type="CDD" id="cd02440">
    <property type="entry name" value="AdoMet_MTases"/>
    <property type="match status" value="1"/>
</dbReference>
<dbReference type="GO" id="GO:0009307">
    <property type="term" value="P:DNA restriction-modification system"/>
    <property type="evidence" value="ECO:0007669"/>
    <property type="project" value="UniProtKB-KW"/>
</dbReference>
<dbReference type="InterPro" id="IPR038333">
    <property type="entry name" value="T1MK-like_N_sf"/>
</dbReference>
<evidence type="ECO:0000256" key="2">
    <source>
        <dbReference type="ARBA" id="ARBA00011900"/>
    </source>
</evidence>
<dbReference type="GO" id="GO:0032259">
    <property type="term" value="P:methylation"/>
    <property type="evidence" value="ECO:0007669"/>
    <property type="project" value="UniProtKB-KW"/>
</dbReference>